<dbReference type="InterPro" id="IPR038077">
    <property type="entry name" value="Troponin_sf"/>
</dbReference>
<feature type="compositionally biased region" description="Basic and acidic residues" evidence="1">
    <location>
        <begin position="341"/>
        <end position="371"/>
    </location>
</feature>
<feature type="region of interest" description="Disordered" evidence="1">
    <location>
        <begin position="132"/>
        <end position="206"/>
    </location>
</feature>
<feature type="compositionally biased region" description="Basic and acidic residues" evidence="1">
    <location>
        <begin position="299"/>
        <end position="313"/>
    </location>
</feature>
<dbReference type="GO" id="GO:0006936">
    <property type="term" value="P:muscle contraction"/>
    <property type="evidence" value="ECO:0007669"/>
    <property type="project" value="TreeGrafter"/>
</dbReference>
<evidence type="ECO:0000313" key="3">
    <source>
        <dbReference type="Proteomes" id="UP000186922"/>
    </source>
</evidence>
<reference evidence="2 3" key="1">
    <citation type="journal article" date="2016" name="Nat. Commun.">
        <title>Extremotolerant tardigrade genome and improved radiotolerance of human cultured cells by tardigrade-unique protein.</title>
        <authorList>
            <person name="Hashimoto T."/>
            <person name="Horikawa D.D."/>
            <person name="Saito Y."/>
            <person name="Kuwahara H."/>
            <person name="Kozuka-Hata H."/>
            <person name="Shin-I T."/>
            <person name="Minakuchi Y."/>
            <person name="Ohishi K."/>
            <person name="Motoyama A."/>
            <person name="Aizu T."/>
            <person name="Enomoto A."/>
            <person name="Kondo K."/>
            <person name="Tanaka S."/>
            <person name="Hara Y."/>
            <person name="Koshikawa S."/>
            <person name="Sagara H."/>
            <person name="Miura T."/>
            <person name="Yokobori S."/>
            <person name="Miyagawa K."/>
            <person name="Suzuki Y."/>
            <person name="Kubo T."/>
            <person name="Oyama M."/>
            <person name="Kohara Y."/>
            <person name="Fujiyama A."/>
            <person name="Arakawa K."/>
            <person name="Katayama T."/>
            <person name="Toyoda A."/>
            <person name="Kunieda T."/>
        </authorList>
    </citation>
    <scope>NUCLEOTIDE SEQUENCE [LARGE SCALE GENOMIC DNA]</scope>
    <source>
        <strain evidence="2 3">YOKOZUNA-1</strain>
    </source>
</reference>
<evidence type="ECO:0008006" key="4">
    <source>
        <dbReference type="Google" id="ProtNLM"/>
    </source>
</evidence>
<sequence>MNDRKKAGEIVRHRWEPCWQIGNDSEHSHSELIASLIADIQDSLAEFFVYISWIETTIMSDDGGWMNEEEEEVDEVQNENQESVKPEKVKRKAPVQGEKPVEEKSEAILLIEQKKKQAEEEELEKIRQVEETLREQREKEDAELKILKEKQAQRKKEREMEDAKFEEQKRLLEEKRKQEEEARKQKAEEDKRRKQEADERRKAAQVVAQTGGRNFVIERKADSGETTIDKFLNISKAKAEMSLNTGELESLKRRTIDERVKPLALESLDYEGLKVKAEELWKTIVLLETSRYDLTERATRQEYDLKQLNERQRQTNAKKSAAGDAASESGRYPPKVLLFSKYERRTDRRTFQERKAIFDEENRKAEEEVKGPKPKVNLVGWTTKPLGEQEEGQEEEEEQGNQQENKQENQENDEPVGNNDNDYSQQNGHQEESAVAAGGEEEEESVW</sequence>
<dbReference type="Proteomes" id="UP000186922">
    <property type="component" value="Unassembled WGS sequence"/>
</dbReference>
<evidence type="ECO:0000313" key="2">
    <source>
        <dbReference type="EMBL" id="GAV01232.1"/>
    </source>
</evidence>
<dbReference type="AlphaFoldDB" id="A0A1D1VHZ1"/>
<organism evidence="2 3">
    <name type="scientific">Ramazzottius varieornatus</name>
    <name type="common">Water bear</name>
    <name type="synonym">Tardigrade</name>
    <dbReference type="NCBI Taxonomy" id="947166"/>
    <lineage>
        <taxon>Eukaryota</taxon>
        <taxon>Metazoa</taxon>
        <taxon>Ecdysozoa</taxon>
        <taxon>Tardigrada</taxon>
        <taxon>Eutardigrada</taxon>
        <taxon>Parachela</taxon>
        <taxon>Hypsibioidea</taxon>
        <taxon>Ramazzottiidae</taxon>
        <taxon>Ramazzottius</taxon>
    </lineage>
</organism>
<dbReference type="EMBL" id="BDGG01000007">
    <property type="protein sequence ID" value="GAV01232.1"/>
    <property type="molecule type" value="Genomic_DNA"/>
</dbReference>
<proteinExistence type="predicted"/>
<dbReference type="SUPFAM" id="SSF90250">
    <property type="entry name" value="Troponin coil-coiled subunits"/>
    <property type="match status" value="1"/>
</dbReference>
<dbReference type="GO" id="GO:0045214">
    <property type="term" value="P:sarcomere organization"/>
    <property type="evidence" value="ECO:0007669"/>
    <property type="project" value="TreeGrafter"/>
</dbReference>
<dbReference type="InterPro" id="IPR027707">
    <property type="entry name" value="TNNT"/>
</dbReference>
<dbReference type="STRING" id="947166.A0A1D1VHZ1"/>
<feature type="compositionally biased region" description="Acidic residues" evidence="1">
    <location>
        <begin position="388"/>
        <end position="399"/>
    </location>
</feature>
<evidence type="ECO:0000256" key="1">
    <source>
        <dbReference type="SAM" id="MobiDB-lite"/>
    </source>
</evidence>
<dbReference type="GO" id="GO:0005861">
    <property type="term" value="C:troponin complex"/>
    <property type="evidence" value="ECO:0007669"/>
    <property type="project" value="InterPro"/>
</dbReference>
<feature type="compositionally biased region" description="Polar residues" evidence="1">
    <location>
        <begin position="418"/>
        <end position="428"/>
    </location>
</feature>
<dbReference type="GO" id="GO:0005523">
    <property type="term" value="F:tropomyosin binding"/>
    <property type="evidence" value="ECO:0007669"/>
    <property type="project" value="TreeGrafter"/>
</dbReference>
<feature type="compositionally biased region" description="Basic and acidic residues" evidence="1">
    <location>
        <begin position="132"/>
        <end position="202"/>
    </location>
</feature>
<protein>
    <recommendedName>
        <fullName evidence="4">Troponin T</fullName>
    </recommendedName>
</protein>
<feature type="region of interest" description="Disordered" evidence="1">
    <location>
        <begin position="299"/>
        <end position="447"/>
    </location>
</feature>
<gene>
    <name evidence="2" type="primary">RvY_11973-1</name>
    <name evidence="2" type="synonym">RvY_11973.1</name>
    <name evidence="2" type="ORF">RvY_11973</name>
</gene>
<name>A0A1D1VHZ1_RAMVA</name>
<keyword evidence="3" id="KW-1185">Reference proteome</keyword>
<accession>A0A1D1VHZ1</accession>
<comment type="caution">
    <text evidence="2">The sequence shown here is derived from an EMBL/GenBank/DDBJ whole genome shotgun (WGS) entry which is preliminary data.</text>
</comment>
<dbReference type="Gene3D" id="1.20.5.350">
    <property type="match status" value="1"/>
</dbReference>
<dbReference type="PANTHER" id="PTHR11521">
    <property type="entry name" value="TROPONIN T"/>
    <property type="match status" value="1"/>
</dbReference>
<dbReference type="OrthoDB" id="330499at2759"/>
<dbReference type="GO" id="GO:0006937">
    <property type="term" value="P:regulation of muscle contraction"/>
    <property type="evidence" value="ECO:0007669"/>
    <property type="project" value="InterPro"/>
</dbReference>
<feature type="region of interest" description="Disordered" evidence="1">
    <location>
        <begin position="68"/>
        <end position="106"/>
    </location>
</feature>
<feature type="compositionally biased region" description="Acidic residues" evidence="1">
    <location>
        <begin position="68"/>
        <end position="77"/>
    </location>
</feature>
<dbReference type="PANTHER" id="PTHR11521:SF1">
    <property type="entry name" value="TROPONIN T, SKELETAL MUSCLE"/>
    <property type="match status" value="1"/>
</dbReference>